<dbReference type="Proteomes" id="UP000028521">
    <property type="component" value="Unassembled WGS sequence"/>
</dbReference>
<dbReference type="EMBL" id="JPFK01000007">
    <property type="protein sequence ID" value="KFB00676.1"/>
    <property type="molecule type" value="Genomic_DNA"/>
</dbReference>
<dbReference type="InterPro" id="IPR026444">
    <property type="entry name" value="Secre_tail"/>
</dbReference>
<gene>
    <name evidence="4" type="ORF">IA57_09430</name>
</gene>
<dbReference type="AlphaFoldDB" id="A0A084TIZ0"/>
<reference evidence="4 5" key="1">
    <citation type="journal article" date="2014" name="Genome Announc.">
        <title>Draft Genome Sequence of the Algicidal Bacterium Mangrovimonas yunxiaonensis Strain LY01.</title>
        <authorList>
            <person name="Li Y."/>
            <person name="Zhu H."/>
            <person name="Li C."/>
            <person name="Zhang H."/>
            <person name="Chen Z."/>
            <person name="Zheng W."/>
            <person name="Xu H."/>
            <person name="Zheng T."/>
        </authorList>
    </citation>
    <scope>NUCLEOTIDE SEQUENCE [LARGE SCALE GENOMIC DNA]</scope>
    <source>
        <strain evidence="4 5">LY01</strain>
    </source>
</reference>
<dbReference type="eggNOG" id="ENOG502Z92Z">
    <property type="taxonomic scope" value="Bacteria"/>
</dbReference>
<sequence length="492" mass="52891">MKKQLLVLLLVCLPTVCSVFGQTYSTPDTGVTWTLDDIATQSPSTITVSGSTYTLMENLTISGNDSIIIDTDITLEIEADLLITVFGTFTVSGNQVTMTAANTATPYEGFRFEEFSTIDIQNATISYGGGLRVLTETFTINNCTLTNNVAGATTGGVISLSRGTPQITNNTITFNFLPAISSGATNLVSPYIFNNYIEGNNQGNSNRPQINIGTTLVNDTLKIIQNTIKGDVALDQVGGIAVSNFVGGNIRAIIDDNVITDNRYGLTVLGNNSFAYIRNNVIENNNTQNQPNIGGSGISINTSAPPMEVIASGNAIRGNLWGITVIGQASINLGDGVDNPGQNVFSENGNNGITYALYNNTSGPIMAMNNCWDETNTPNTLAAAEAVIVHLNDDASLGEVTFDPVDCNFLSTQEHDVNALNIYPNPNNGTLFFDNQLADFKQLRVFNIQGQLVLERSLNLEEHQINLPVNPGVYFVEFNGNNKKLVKKLIVK</sequence>
<dbReference type="InterPro" id="IPR006626">
    <property type="entry name" value="PbH1"/>
</dbReference>
<dbReference type="InterPro" id="IPR011050">
    <property type="entry name" value="Pectin_lyase_fold/virulence"/>
</dbReference>
<dbReference type="SUPFAM" id="SSF51126">
    <property type="entry name" value="Pectin lyase-like"/>
    <property type="match status" value="1"/>
</dbReference>
<reference evidence="5" key="2">
    <citation type="submission" date="2014-07" db="EMBL/GenBank/DDBJ databases">
        <title>Genome sequence of Mangrovimonas yunxiaonensis.</title>
        <authorList>
            <person name="Li Y."/>
            <person name="Zheng T."/>
        </authorList>
    </citation>
    <scope>NUCLEOTIDE SEQUENCE [LARGE SCALE GENOMIC DNA]</scope>
    <source>
        <strain evidence="5">LY01</strain>
    </source>
</reference>
<feature type="domain" description="Secretion system C-terminal sorting" evidence="3">
    <location>
        <begin position="422"/>
        <end position="491"/>
    </location>
</feature>
<dbReference type="Gene3D" id="2.160.20.10">
    <property type="entry name" value="Single-stranded right-handed beta-helix, Pectin lyase-like"/>
    <property type="match status" value="1"/>
</dbReference>
<dbReference type="Pfam" id="PF18962">
    <property type="entry name" value="Por_Secre_tail"/>
    <property type="match status" value="1"/>
</dbReference>
<organism evidence="4 5">
    <name type="scientific">Mangrovimonas yunxiaonensis</name>
    <dbReference type="NCBI Taxonomy" id="1197477"/>
    <lineage>
        <taxon>Bacteria</taxon>
        <taxon>Pseudomonadati</taxon>
        <taxon>Bacteroidota</taxon>
        <taxon>Flavobacteriia</taxon>
        <taxon>Flavobacteriales</taxon>
        <taxon>Flavobacteriaceae</taxon>
        <taxon>Mangrovimonas</taxon>
    </lineage>
</organism>
<feature type="signal peptide" evidence="2">
    <location>
        <begin position="1"/>
        <end position="21"/>
    </location>
</feature>
<dbReference type="InterPro" id="IPR012334">
    <property type="entry name" value="Pectin_lyas_fold"/>
</dbReference>
<dbReference type="NCBIfam" id="TIGR04183">
    <property type="entry name" value="Por_Secre_tail"/>
    <property type="match status" value="1"/>
</dbReference>
<dbReference type="OrthoDB" id="1230183at2"/>
<feature type="chain" id="PRO_5001782862" description="Secretion system C-terminal sorting domain-containing protein" evidence="2">
    <location>
        <begin position="22"/>
        <end position="492"/>
    </location>
</feature>
<evidence type="ECO:0000259" key="3">
    <source>
        <dbReference type="Pfam" id="PF18962"/>
    </source>
</evidence>
<dbReference type="SMART" id="SM00710">
    <property type="entry name" value="PbH1"/>
    <property type="match status" value="7"/>
</dbReference>
<comment type="caution">
    <text evidence="4">The sequence shown here is derived from an EMBL/GenBank/DDBJ whole genome shotgun (WGS) entry which is preliminary data.</text>
</comment>
<keyword evidence="1 2" id="KW-0732">Signal</keyword>
<evidence type="ECO:0000256" key="1">
    <source>
        <dbReference type="ARBA" id="ARBA00022729"/>
    </source>
</evidence>
<proteinExistence type="predicted"/>
<evidence type="ECO:0000313" key="5">
    <source>
        <dbReference type="Proteomes" id="UP000028521"/>
    </source>
</evidence>
<name>A0A084TIZ0_9FLAO</name>
<dbReference type="STRING" id="1197477.IA57_09430"/>
<accession>A0A084TIZ0</accession>
<evidence type="ECO:0000256" key="2">
    <source>
        <dbReference type="SAM" id="SignalP"/>
    </source>
</evidence>
<evidence type="ECO:0000313" key="4">
    <source>
        <dbReference type="EMBL" id="KFB00676.1"/>
    </source>
</evidence>
<keyword evidence="5" id="KW-1185">Reference proteome</keyword>
<protein>
    <recommendedName>
        <fullName evidence="3">Secretion system C-terminal sorting domain-containing protein</fullName>
    </recommendedName>
</protein>
<dbReference type="RefSeq" id="WP_036122315.1">
    <property type="nucleotide sequence ID" value="NZ_BMET01000006.1"/>
</dbReference>